<name>A6HWR7_RAT</name>
<protein>
    <submittedName>
        <fullName evidence="1">RCG63030</fullName>
    </submittedName>
</protein>
<evidence type="ECO:0000313" key="1">
    <source>
        <dbReference type="EMBL" id="EDL82553.1"/>
    </source>
</evidence>
<dbReference type="EMBL" id="CH473952">
    <property type="protein sequence ID" value="EDL82553.1"/>
    <property type="molecule type" value="Genomic_DNA"/>
</dbReference>
<accession>A6HWR7</accession>
<dbReference type="Proteomes" id="UP000234681">
    <property type="component" value="Chromosome 2"/>
</dbReference>
<sequence>MSVRCALCTIISRRLLSTYMFRFKINLKLQFYTSVSITNTIPPYNFASICKDGLCF</sequence>
<gene>
    <name evidence="1" type="ORF">rCG_63030</name>
</gene>
<reference evidence="2" key="1">
    <citation type="submission" date="2005-09" db="EMBL/GenBank/DDBJ databases">
        <authorList>
            <person name="Mural R.J."/>
            <person name="Li P.W."/>
            <person name="Adams M.D."/>
            <person name="Amanatides P.G."/>
            <person name="Baden-Tillson H."/>
            <person name="Barnstead M."/>
            <person name="Chin S.H."/>
            <person name="Dew I."/>
            <person name="Evans C.A."/>
            <person name="Ferriera S."/>
            <person name="Flanigan M."/>
            <person name="Fosler C."/>
            <person name="Glodek A."/>
            <person name="Gu Z."/>
            <person name="Holt R.A."/>
            <person name="Jennings D."/>
            <person name="Kraft C.L."/>
            <person name="Lu F."/>
            <person name="Nguyen T."/>
            <person name="Nusskern D.R."/>
            <person name="Pfannkoch C.M."/>
            <person name="Sitter C."/>
            <person name="Sutton G.G."/>
            <person name="Venter J.C."/>
            <person name="Wang Z."/>
            <person name="Woodage T."/>
            <person name="Zheng X.H."/>
            <person name="Zhong F."/>
        </authorList>
    </citation>
    <scope>NUCLEOTIDE SEQUENCE [LARGE SCALE GENOMIC DNA]</scope>
    <source>
        <strain>BN</strain>
        <strain evidence="2">Sprague-Dawley</strain>
    </source>
</reference>
<organism evidence="1 2">
    <name type="scientific">Rattus norvegicus</name>
    <name type="common">Rat</name>
    <dbReference type="NCBI Taxonomy" id="10116"/>
    <lineage>
        <taxon>Eukaryota</taxon>
        <taxon>Metazoa</taxon>
        <taxon>Chordata</taxon>
        <taxon>Craniata</taxon>
        <taxon>Vertebrata</taxon>
        <taxon>Euteleostomi</taxon>
        <taxon>Mammalia</taxon>
        <taxon>Eutheria</taxon>
        <taxon>Euarchontoglires</taxon>
        <taxon>Glires</taxon>
        <taxon>Rodentia</taxon>
        <taxon>Myomorpha</taxon>
        <taxon>Muroidea</taxon>
        <taxon>Muridae</taxon>
        <taxon>Murinae</taxon>
        <taxon>Rattus</taxon>
    </lineage>
</organism>
<dbReference type="AlphaFoldDB" id="A6HWR7"/>
<proteinExistence type="predicted"/>
<evidence type="ECO:0000313" key="2">
    <source>
        <dbReference type="Proteomes" id="UP000234681"/>
    </source>
</evidence>